<dbReference type="Pfam" id="PF01627">
    <property type="entry name" value="Hpt"/>
    <property type="match status" value="1"/>
</dbReference>
<sequence>MIDWMRVNELVDEIGAEDFDEVVELFLMEVDHAIGLLEEGASNPVVVEEQLHFLKGAALNLGFETMAQLCNKGEKAAAARRPDVVSAEEVRQIYASSRAQFERELPKRLAA</sequence>
<gene>
    <name evidence="4" type="ORF">SSE37_16933</name>
</gene>
<proteinExistence type="predicted"/>
<feature type="modified residue" description="Phosphohistidine" evidence="2">
    <location>
        <position position="52"/>
    </location>
</feature>
<dbReference type="EMBL" id="AAYA01000005">
    <property type="protein sequence ID" value="EBA08517.1"/>
    <property type="molecule type" value="Genomic_DNA"/>
</dbReference>
<evidence type="ECO:0000259" key="3">
    <source>
        <dbReference type="PROSITE" id="PS50894"/>
    </source>
</evidence>
<protein>
    <submittedName>
        <fullName evidence="4">Hpt domain protein</fullName>
    </submittedName>
</protein>
<evidence type="ECO:0000256" key="2">
    <source>
        <dbReference type="PROSITE-ProRule" id="PRU00110"/>
    </source>
</evidence>
<dbReference type="GO" id="GO:0004672">
    <property type="term" value="F:protein kinase activity"/>
    <property type="evidence" value="ECO:0007669"/>
    <property type="project" value="UniProtKB-ARBA"/>
</dbReference>
<dbReference type="AlphaFoldDB" id="A3K2V8"/>
<dbReference type="Proteomes" id="UP000005713">
    <property type="component" value="Unassembled WGS sequence"/>
</dbReference>
<organism evidence="4 5">
    <name type="scientific">Sagittula stellata (strain ATCC 700073 / DSM 11524 / E-37)</name>
    <dbReference type="NCBI Taxonomy" id="388399"/>
    <lineage>
        <taxon>Bacteria</taxon>
        <taxon>Pseudomonadati</taxon>
        <taxon>Pseudomonadota</taxon>
        <taxon>Alphaproteobacteria</taxon>
        <taxon>Rhodobacterales</taxon>
        <taxon>Roseobacteraceae</taxon>
        <taxon>Sagittula</taxon>
    </lineage>
</organism>
<reference evidence="4 5" key="1">
    <citation type="submission" date="2006-06" db="EMBL/GenBank/DDBJ databases">
        <authorList>
            <person name="Moran M.A."/>
            <person name="Ferriera S."/>
            <person name="Johnson J."/>
            <person name="Kravitz S."/>
            <person name="Beeson K."/>
            <person name="Sutton G."/>
            <person name="Rogers Y.-H."/>
            <person name="Friedman R."/>
            <person name="Frazier M."/>
            <person name="Venter J.C."/>
        </authorList>
    </citation>
    <scope>NUCLEOTIDE SEQUENCE [LARGE SCALE GENOMIC DNA]</scope>
    <source>
        <strain evidence="4 5">E-37</strain>
    </source>
</reference>
<dbReference type="PROSITE" id="PS50894">
    <property type="entry name" value="HPT"/>
    <property type="match status" value="1"/>
</dbReference>
<dbReference type="OrthoDB" id="7867809at2"/>
<accession>A3K2V8</accession>
<evidence type="ECO:0000313" key="5">
    <source>
        <dbReference type="Proteomes" id="UP000005713"/>
    </source>
</evidence>
<dbReference type="Gene3D" id="1.20.120.160">
    <property type="entry name" value="HPT domain"/>
    <property type="match status" value="1"/>
</dbReference>
<evidence type="ECO:0000313" key="4">
    <source>
        <dbReference type="EMBL" id="EBA08517.1"/>
    </source>
</evidence>
<name>A3K2V8_SAGS3</name>
<dbReference type="InterPro" id="IPR036641">
    <property type="entry name" value="HPT_dom_sf"/>
</dbReference>
<dbReference type="GO" id="GO:0000160">
    <property type="term" value="P:phosphorelay signal transduction system"/>
    <property type="evidence" value="ECO:0007669"/>
    <property type="project" value="UniProtKB-KW"/>
</dbReference>
<keyword evidence="5" id="KW-1185">Reference proteome</keyword>
<keyword evidence="1" id="KW-0902">Two-component regulatory system</keyword>
<comment type="caution">
    <text evidence="4">The sequence shown here is derived from an EMBL/GenBank/DDBJ whole genome shotgun (WGS) entry which is preliminary data.</text>
</comment>
<keyword evidence="2" id="KW-0597">Phosphoprotein</keyword>
<dbReference type="InterPro" id="IPR008207">
    <property type="entry name" value="Sig_transdc_His_kin_Hpt_dom"/>
</dbReference>
<evidence type="ECO:0000256" key="1">
    <source>
        <dbReference type="ARBA" id="ARBA00023012"/>
    </source>
</evidence>
<feature type="domain" description="HPt" evidence="3">
    <location>
        <begin position="8"/>
        <end position="108"/>
    </location>
</feature>
<dbReference type="SUPFAM" id="SSF47226">
    <property type="entry name" value="Histidine-containing phosphotransfer domain, HPT domain"/>
    <property type="match status" value="1"/>
</dbReference>
<dbReference type="eggNOG" id="COG2198">
    <property type="taxonomic scope" value="Bacteria"/>
</dbReference>
<dbReference type="RefSeq" id="WP_005858445.1">
    <property type="nucleotide sequence ID" value="NZ_AAYA01000005.1"/>
</dbReference>